<organism evidence="1 2">
    <name type="scientific">Dorcoceras hygrometricum</name>
    <dbReference type="NCBI Taxonomy" id="472368"/>
    <lineage>
        <taxon>Eukaryota</taxon>
        <taxon>Viridiplantae</taxon>
        <taxon>Streptophyta</taxon>
        <taxon>Embryophyta</taxon>
        <taxon>Tracheophyta</taxon>
        <taxon>Spermatophyta</taxon>
        <taxon>Magnoliopsida</taxon>
        <taxon>eudicotyledons</taxon>
        <taxon>Gunneridae</taxon>
        <taxon>Pentapetalae</taxon>
        <taxon>asterids</taxon>
        <taxon>lamiids</taxon>
        <taxon>Lamiales</taxon>
        <taxon>Gesneriaceae</taxon>
        <taxon>Didymocarpoideae</taxon>
        <taxon>Trichosporeae</taxon>
        <taxon>Loxocarpinae</taxon>
        <taxon>Dorcoceras</taxon>
    </lineage>
</organism>
<proteinExistence type="predicted"/>
<keyword evidence="2" id="KW-1185">Reference proteome</keyword>
<dbReference type="Proteomes" id="UP000250235">
    <property type="component" value="Unassembled WGS sequence"/>
</dbReference>
<accession>A0A2Z7BUJ1</accession>
<reference evidence="1 2" key="1">
    <citation type="journal article" date="2015" name="Proc. Natl. Acad. Sci. U.S.A.">
        <title>The resurrection genome of Boea hygrometrica: A blueprint for survival of dehydration.</title>
        <authorList>
            <person name="Xiao L."/>
            <person name="Yang G."/>
            <person name="Zhang L."/>
            <person name="Yang X."/>
            <person name="Zhao S."/>
            <person name="Ji Z."/>
            <person name="Zhou Q."/>
            <person name="Hu M."/>
            <person name="Wang Y."/>
            <person name="Chen M."/>
            <person name="Xu Y."/>
            <person name="Jin H."/>
            <person name="Xiao X."/>
            <person name="Hu G."/>
            <person name="Bao F."/>
            <person name="Hu Y."/>
            <person name="Wan P."/>
            <person name="Li L."/>
            <person name="Deng X."/>
            <person name="Kuang T."/>
            <person name="Xiang C."/>
            <person name="Zhu J.K."/>
            <person name="Oliver M.J."/>
            <person name="He Y."/>
        </authorList>
    </citation>
    <scope>NUCLEOTIDE SEQUENCE [LARGE SCALE GENOMIC DNA]</scope>
    <source>
        <strain evidence="2">cv. XS01</strain>
    </source>
</reference>
<evidence type="ECO:0000313" key="1">
    <source>
        <dbReference type="EMBL" id="KZV38054.1"/>
    </source>
</evidence>
<gene>
    <name evidence="1" type="ORF">F511_13308</name>
</gene>
<dbReference type="OrthoDB" id="913632at2759"/>
<dbReference type="EMBL" id="KV002448">
    <property type="protein sequence ID" value="KZV38054.1"/>
    <property type="molecule type" value="Genomic_DNA"/>
</dbReference>
<dbReference type="AlphaFoldDB" id="A0A2Z7BUJ1"/>
<protein>
    <submittedName>
        <fullName evidence="1">Uncharacterized protein</fullName>
    </submittedName>
</protein>
<sequence>MIRRGFTSNGHCKICHNTVDDVDQILRKCENAKEVWSELLSTREASRDRRMNYDDKFDNNYVLTLKNVRHVPALCNNLISCAALEEDGLEGRWGNGCMRIVKGSLVLFKAEKLNYLYVCHAKSVCDKICNLISAICGIKY</sequence>
<evidence type="ECO:0000313" key="2">
    <source>
        <dbReference type="Proteomes" id="UP000250235"/>
    </source>
</evidence>
<name>A0A2Z7BUJ1_9LAMI</name>